<dbReference type="GO" id="GO:0009103">
    <property type="term" value="P:lipopolysaccharide biosynthetic process"/>
    <property type="evidence" value="ECO:0007669"/>
    <property type="project" value="TreeGrafter"/>
</dbReference>
<comment type="subcellular location">
    <subcellularLocation>
        <location evidence="1">Cell membrane</location>
        <topology evidence="1">Multi-pass membrane protein</topology>
    </subcellularLocation>
</comment>
<name>X1HM72_9ZZZZ</name>
<keyword evidence="3" id="KW-0808">Transferase</keyword>
<feature type="transmembrane region" description="Helical" evidence="7">
    <location>
        <begin position="324"/>
        <end position="344"/>
    </location>
</feature>
<dbReference type="Pfam" id="PF00953">
    <property type="entry name" value="Glycos_transf_4"/>
    <property type="match status" value="1"/>
</dbReference>
<feature type="transmembrane region" description="Helical" evidence="7">
    <location>
        <begin position="137"/>
        <end position="156"/>
    </location>
</feature>
<feature type="non-terminal residue" evidence="8">
    <location>
        <position position="1"/>
    </location>
</feature>
<feature type="transmembrane region" description="Helical" evidence="7">
    <location>
        <begin position="250"/>
        <end position="272"/>
    </location>
</feature>
<feature type="transmembrane region" description="Helical" evidence="7">
    <location>
        <begin position="51"/>
        <end position="70"/>
    </location>
</feature>
<keyword evidence="5 7" id="KW-1133">Transmembrane helix</keyword>
<evidence type="ECO:0000256" key="1">
    <source>
        <dbReference type="ARBA" id="ARBA00004651"/>
    </source>
</evidence>
<keyword evidence="6 7" id="KW-0472">Membrane</keyword>
<evidence type="ECO:0008006" key="9">
    <source>
        <dbReference type="Google" id="ProtNLM"/>
    </source>
</evidence>
<evidence type="ECO:0000256" key="3">
    <source>
        <dbReference type="ARBA" id="ARBA00022679"/>
    </source>
</evidence>
<organism evidence="8">
    <name type="scientific">marine sediment metagenome</name>
    <dbReference type="NCBI Taxonomy" id="412755"/>
    <lineage>
        <taxon>unclassified sequences</taxon>
        <taxon>metagenomes</taxon>
        <taxon>ecological metagenomes</taxon>
    </lineage>
</organism>
<feature type="transmembrane region" description="Helical" evidence="7">
    <location>
        <begin position="12"/>
        <end position="30"/>
    </location>
</feature>
<dbReference type="GO" id="GO:0071555">
    <property type="term" value="P:cell wall organization"/>
    <property type="evidence" value="ECO:0007669"/>
    <property type="project" value="TreeGrafter"/>
</dbReference>
<evidence type="ECO:0000313" key="8">
    <source>
        <dbReference type="EMBL" id="GAH46403.1"/>
    </source>
</evidence>
<dbReference type="GO" id="GO:0016780">
    <property type="term" value="F:phosphotransferase activity, for other substituted phosphate groups"/>
    <property type="evidence" value="ECO:0007669"/>
    <property type="project" value="InterPro"/>
</dbReference>
<accession>X1HM72</accession>
<dbReference type="AlphaFoldDB" id="X1HM72"/>
<sequence length="348" mass="38270">IKVFNTEYDILFAFLTSLIITYVAIPKVIFFADRYRLADVPGERASHKRSVPIFGGIAIFSGIIFSLLFWAELDSIQFILVSFLIVFFVGVIDDLLSLTPVKKLIGQIIAILIVIYLGEIQIDSMHGVLGIHELPDFMAALFTVFVVVVITNAFNLIDGVDGLAGGVGFISASFFGVVALIMNQFDMAIIAFSLMGALLAFLKYNFHPARVFMGDSGSLLVGIILSVLAINSIRYGLVSETNSLPNKGPLLAMVFLAIPLFDSLRVFVVRLIKGAHPLYPGREHIHHVLLDLGLGHTITALTLYLGSLLLILVSYFLLELNINTSITILAVISFIILIIPVYILRKRK</sequence>
<feature type="transmembrane region" description="Helical" evidence="7">
    <location>
        <begin position="163"/>
        <end position="182"/>
    </location>
</feature>
<dbReference type="GO" id="GO:0044038">
    <property type="term" value="P:cell wall macromolecule biosynthetic process"/>
    <property type="evidence" value="ECO:0007669"/>
    <property type="project" value="TreeGrafter"/>
</dbReference>
<dbReference type="InterPro" id="IPR018480">
    <property type="entry name" value="PNAcMuramoyl-5peptid_Trfase_CS"/>
</dbReference>
<feature type="transmembrane region" description="Helical" evidence="7">
    <location>
        <begin position="293"/>
        <end position="318"/>
    </location>
</feature>
<evidence type="ECO:0000256" key="5">
    <source>
        <dbReference type="ARBA" id="ARBA00022989"/>
    </source>
</evidence>
<keyword evidence="4 7" id="KW-0812">Transmembrane</keyword>
<dbReference type="PANTHER" id="PTHR22926:SF3">
    <property type="entry name" value="UNDECAPRENYL-PHOSPHATE ALPHA-N-ACETYLGLUCOSAMINYL 1-PHOSPHATE TRANSFERASE"/>
    <property type="match status" value="1"/>
</dbReference>
<dbReference type="EMBL" id="BARU01008958">
    <property type="protein sequence ID" value="GAH46403.1"/>
    <property type="molecule type" value="Genomic_DNA"/>
</dbReference>
<dbReference type="PANTHER" id="PTHR22926">
    <property type="entry name" value="PHOSPHO-N-ACETYLMURAMOYL-PENTAPEPTIDE-TRANSFERASE"/>
    <property type="match status" value="1"/>
</dbReference>
<feature type="transmembrane region" description="Helical" evidence="7">
    <location>
        <begin position="218"/>
        <end position="238"/>
    </location>
</feature>
<feature type="transmembrane region" description="Helical" evidence="7">
    <location>
        <begin position="188"/>
        <end position="206"/>
    </location>
</feature>
<proteinExistence type="predicted"/>
<protein>
    <recommendedName>
        <fullName evidence="9">Undecaprenyl/decaprenyl-phosphate alpha-N-acetylglucosaminyl 1-phosphate transferase</fullName>
    </recommendedName>
</protein>
<reference evidence="8" key="1">
    <citation type="journal article" date="2014" name="Front. Microbiol.">
        <title>High frequency of phylogenetically diverse reductive dehalogenase-homologous genes in deep subseafloor sedimentary metagenomes.</title>
        <authorList>
            <person name="Kawai M."/>
            <person name="Futagami T."/>
            <person name="Toyoda A."/>
            <person name="Takaki Y."/>
            <person name="Nishi S."/>
            <person name="Hori S."/>
            <person name="Arai W."/>
            <person name="Tsubouchi T."/>
            <person name="Morono Y."/>
            <person name="Uchiyama I."/>
            <person name="Ito T."/>
            <person name="Fujiyama A."/>
            <person name="Inagaki F."/>
            <person name="Takami H."/>
        </authorList>
    </citation>
    <scope>NUCLEOTIDE SEQUENCE</scope>
    <source>
        <strain evidence="8">Expedition CK06-06</strain>
    </source>
</reference>
<keyword evidence="2" id="KW-1003">Cell membrane</keyword>
<dbReference type="CDD" id="cd06853">
    <property type="entry name" value="GT_WecA_like"/>
    <property type="match status" value="1"/>
</dbReference>
<evidence type="ECO:0000256" key="2">
    <source>
        <dbReference type="ARBA" id="ARBA00022475"/>
    </source>
</evidence>
<dbReference type="PROSITE" id="PS01348">
    <property type="entry name" value="MRAY_2"/>
    <property type="match status" value="1"/>
</dbReference>
<evidence type="ECO:0000256" key="7">
    <source>
        <dbReference type="SAM" id="Phobius"/>
    </source>
</evidence>
<dbReference type="InterPro" id="IPR000715">
    <property type="entry name" value="Glycosyl_transferase_4"/>
</dbReference>
<evidence type="ECO:0000256" key="4">
    <source>
        <dbReference type="ARBA" id="ARBA00022692"/>
    </source>
</evidence>
<feature type="transmembrane region" description="Helical" evidence="7">
    <location>
        <begin position="76"/>
        <end position="92"/>
    </location>
</feature>
<gene>
    <name evidence="8" type="ORF">S03H2_17376</name>
</gene>
<dbReference type="GO" id="GO:0005886">
    <property type="term" value="C:plasma membrane"/>
    <property type="evidence" value="ECO:0007669"/>
    <property type="project" value="UniProtKB-SubCell"/>
</dbReference>
<evidence type="ECO:0000256" key="6">
    <source>
        <dbReference type="ARBA" id="ARBA00023136"/>
    </source>
</evidence>
<feature type="transmembrane region" description="Helical" evidence="7">
    <location>
        <begin position="104"/>
        <end position="122"/>
    </location>
</feature>
<comment type="caution">
    <text evidence="8">The sequence shown here is derived from an EMBL/GenBank/DDBJ whole genome shotgun (WGS) entry which is preliminary data.</text>
</comment>